<dbReference type="GO" id="GO:0008199">
    <property type="term" value="F:ferric iron binding"/>
    <property type="evidence" value="ECO:0007669"/>
    <property type="project" value="InterPro"/>
</dbReference>
<dbReference type="InterPro" id="IPR009078">
    <property type="entry name" value="Ferritin-like_SF"/>
</dbReference>
<proteinExistence type="predicted"/>
<dbReference type="InterPro" id="IPR008331">
    <property type="entry name" value="Ferritin_DPS_dom"/>
</dbReference>
<organism evidence="2 3">
    <name type="scientific">Psittacicella melopsittaci</name>
    <dbReference type="NCBI Taxonomy" id="2028576"/>
    <lineage>
        <taxon>Bacteria</taxon>
        <taxon>Pseudomonadati</taxon>
        <taxon>Pseudomonadota</taxon>
        <taxon>Gammaproteobacteria</taxon>
        <taxon>Pasteurellales</taxon>
        <taxon>Psittacicellaceae</taxon>
        <taxon>Psittacicella</taxon>
    </lineage>
</organism>
<sequence>MINQNILALLNDKINQEYFRSNLFLDISGWANDLTLKGVQGYFLSLSQKALDNVNSGVEYLSECGYQAELREIPEGLREFDNIEDLFVYIYEMEKGYKADLNNILDVCLSHKDFATYANLQSQVTTQHADEFFLTSMLRKIGIVGTKGQGLYLIDKELSEKYPLPADTAADVA</sequence>
<evidence type="ECO:0000259" key="1">
    <source>
        <dbReference type="Pfam" id="PF00210"/>
    </source>
</evidence>
<dbReference type="SUPFAM" id="SSF47240">
    <property type="entry name" value="Ferritin-like"/>
    <property type="match status" value="1"/>
</dbReference>
<dbReference type="Pfam" id="PF00210">
    <property type="entry name" value="Ferritin"/>
    <property type="match status" value="1"/>
</dbReference>
<dbReference type="AlphaFoldDB" id="A0A3A1Y834"/>
<comment type="caution">
    <text evidence="2">The sequence shown here is derived from an EMBL/GenBank/DDBJ whole genome shotgun (WGS) entry which is preliminary data.</text>
</comment>
<dbReference type="OrthoDB" id="9801481at2"/>
<dbReference type="RefSeq" id="WP_119496603.1">
    <property type="nucleotide sequence ID" value="NZ_NRJH01000016.1"/>
</dbReference>
<keyword evidence="3" id="KW-1185">Reference proteome</keyword>
<protein>
    <recommendedName>
        <fullName evidence="1">Ferritin/DPS domain-containing protein</fullName>
    </recommendedName>
</protein>
<reference evidence="2 3" key="1">
    <citation type="submission" date="2017-08" db="EMBL/GenBank/DDBJ databases">
        <title>Reclassification of Bisgaard taxon 37 and 44.</title>
        <authorList>
            <person name="Christensen H."/>
        </authorList>
    </citation>
    <scope>NUCLEOTIDE SEQUENCE [LARGE SCALE GENOMIC DNA]</scope>
    <source>
        <strain evidence="2 3">B96_4</strain>
    </source>
</reference>
<name>A0A3A1Y834_9GAMM</name>
<accession>A0A3A1Y834</accession>
<gene>
    <name evidence="2" type="ORF">CJP74_01975</name>
</gene>
<dbReference type="InterPro" id="IPR012347">
    <property type="entry name" value="Ferritin-like"/>
</dbReference>
<dbReference type="Proteomes" id="UP000266258">
    <property type="component" value="Unassembled WGS sequence"/>
</dbReference>
<evidence type="ECO:0000313" key="2">
    <source>
        <dbReference type="EMBL" id="RIY33378.1"/>
    </source>
</evidence>
<evidence type="ECO:0000313" key="3">
    <source>
        <dbReference type="Proteomes" id="UP000266258"/>
    </source>
</evidence>
<dbReference type="Gene3D" id="1.20.1260.10">
    <property type="match status" value="1"/>
</dbReference>
<feature type="domain" description="Ferritin/DPS" evidence="1">
    <location>
        <begin position="8"/>
        <end position="141"/>
    </location>
</feature>
<dbReference type="EMBL" id="NRJH01000016">
    <property type="protein sequence ID" value="RIY33378.1"/>
    <property type="molecule type" value="Genomic_DNA"/>
</dbReference>